<organism evidence="2 3">
    <name type="scientific">Aristolochia fimbriata</name>
    <name type="common">White veined hardy Dutchman's pipe vine</name>
    <dbReference type="NCBI Taxonomy" id="158543"/>
    <lineage>
        <taxon>Eukaryota</taxon>
        <taxon>Viridiplantae</taxon>
        <taxon>Streptophyta</taxon>
        <taxon>Embryophyta</taxon>
        <taxon>Tracheophyta</taxon>
        <taxon>Spermatophyta</taxon>
        <taxon>Magnoliopsida</taxon>
        <taxon>Magnoliidae</taxon>
        <taxon>Piperales</taxon>
        <taxon>Aristolochiaceae</taxon>
        <taxon>Aristolochia</taxon>
    </lineage>
</organism>
<protein>
    <submittedName>
        <fullName evidence="2">Uncharacterized protein</fullName>
    </submittedName>
</protein>
<evidence type="ECO:0000256" key="1">
    <source>
        <dbReference type="SAM" id="MobiDB-lite"/>
    </source>
</evidence>
<proteinExistence type="predicted"/>
<reference evidence="2 3" key="1">
    <citation type="submission" date="2021-07" db="EMBL/GenBank/DDBJ databases">
        <title>The Aristolochia fimbriata genome: insights into angiosperm evolution, floral development and chemical biosynthesis.</title>
        <authorList>
            <person name="Jiao Y."/>
        </authorList>
    </citation>
    <scope>NUCLEOTIDE SEQUENCE [LARGE SCALE GENOMIC DNA]</scope>
    <source>
        <strain evidence="2">IBCAS-2021</strain>
        <tissue evidence="2">Leaf</tissue>
    </source>
</reference>
<accession>A0AAV7ENR2</accession>
<comment type="caution">
    <text evidence="2">The sequence shown here is derived from an EMBL/GenBank/DDBJ whole genome shotgun (WGS) entry which is preliminary data.</text>
</comment>
<evidence type="ECO:0000313" key="3">
    <source>
        <dbReference type="Proteomes" id="UP000825729"/>
    </source>
</evidence>
<gene>
    <name evidence="2" type="ORF">H6P81_010422</name>
</gene>
<sequence>MTPLRLPYYHLSPRCSNSAALQLPLNPIPFTSFSPESSEASLSQNGACQCSRSTMDTPSDQGSKVYRAHHRKSQDEGQGTDESRPRTWLAAFIVDRDRIPPAMYKKMYSMMKVLDEAVEEEVKRKAEVRQAFRSIKALTFKSGGKGKENS</sequence>
<feature type="region of interest" description="Disordered" evidence="1">
    <location>
        <begin position="34"/>
        <end position="85"/>
    </location>
</feature>
<keyword evidence="3" id="KW-1185">Reference proteome</keyword>
<feature type="compositionally biased region" description="Low complexity" evidence="1">
    <location>
        <begin position="34"/>
        <end position="43"/>
    </location>
</feature>
<dbReference type="AlphaFoldDB" id="A0AAV7ENR2"/>
<dbReference type="EMBL" id="JAINDJ010000004">
    <property type="protein sequence ID" value="KAG9450457.1"/>
    <property type="molecule type" value="Genomic_DNA"/>
</dbReference>
<name>A0AAV7ENR2_ARIFI</name>
<feature type="compositionally biased region" description="Polar residues" evidence="1">
    <location>
        <begin position="44"/>
        <end position="62"/>
    </location>
</feature>
<dbReference type="Proteomes" id="UP000825729">
    <property type="component" value="Unassembled WGS sequence"/>
</dbReference>
<evidence type="ECO:0000313" key="2">
    <source>
        <dbReference type="EMBL" id="KAG9450457.1"/>
    </source>
</evidence>